<dbReference type="GO" id="GO:0006508">
    <property type="term" value="P:proteolysis"/>
    <property type="evidence" value="ECO:0007669"/>
    <property type="project" value="InterPro"/>
</dbReference>
<feature type="domain" description="Peptidase S1" evidence="4">
    <location>
        <begin position="760"/>
        <end position="951"/>
    </location>
</feature>
<dbReference type="EMBL" id="JYDU01000193">
    <property type="protein sequence ID" value="KRX89586.1"/>
    <property type="molecule type" value="Genomic_DNA"/>
</dbReference>
<evidence type="ECO:0000313" key="6">
    <source>
        <dbReference type="Proteomes" id="UP000054815"/>
    </source>
</evidence>
<dbReference type="Pfam" id="PF00089">
    <property type="entry name" value="Trypsin"/>
    <property type="match status" value="2"/>
</dbReference>
<feature type="chain" id="PRO_5006872640" description="Peptidase S1 domain-containing protein" evidence="3">
    <location>
        <begin position="20"/>
        <end position="965"/>
    </location>
</feature>
<dbReference type="PANTHER" id="PTHR24256">
    <property type="entry name" value="TRYPTASE-RELATED"/>
    <property type="match status" value="1"/>
</dbReference>
<accession>A0A0V0XNX2</accession>
<dbReference type="SUPFAM" id="SSF50494">
    <property type="entry name" value="Trypsin-like serine proteases"/>
    <property type="match status" value="4"/>
</dbReference>
<dbReference type="Proteomes" id="UP000054815">
    <property type="component" value="Unassembled WGS sequence"/>
</dbReference>
<proteinExistence type="inferred from homology"/>
<evidence type="ECO:0000259" key="4">
    <source>
        <dbReference type="Pfam" id="PF00089"/>
    </source>
</evidence>
<dbReference type="STRING" id="6337.A0A0V0XNX2"/>
<dbReference type="InterPro" id="IPR051487">
    <property type="entry name" value="Ser/Thr_Proteases_Immune/Dev"/>
</dbReference>
<comment type="similarity">
    <text evidence="2">Belongs to the peptidase S1 family. CLIP subfamily.</text>
</comment>
<dbReference type="GO" id="GO:0004252">
    <property type="term" value="F:serine-type endopeptidase activity"/>
    <property type="evidence" value="ECO:0007669"/>
    <property type="project" value="InterPro"/>
</dbReference>
<evidence type="ECO:0000256" key="2">
    <source>
        <dbReference type="ARBA" id="ARBA00024195"/>
    </source>
</evidence>
<dbReference type="InterPro" id="IPR043504">
    <property type="entry name" value="Peptidase_S1_PA_chymotrypsin"/>
</dbReference>
<evidence type="ECO:0000256" key="1">
    <source>
        <dbReference type="ARBA" id="ARBA00023157"/>
    </source>
</evidence>
<protein>
    <recommendedName>
        <fullName evidence="4">Peptidase S1 domain-containing protein</fullName>
    </recommendedName>
</protein>
<reference evidence="5 6" key="1">
    <citation type="submission" date="2015-01" db="EMBL/GenBank/DDBJ databases">
        <title>Evolution of Trichinella species and genotypes.</title>
        <authorList>
            <person name="Korhonen P.K."/>
            <person name="Edoardo P."/>
            <person name="Giuseppe L.R."/>
            <person name="Gasser R.B."/>
        </authorList>
    </citation>
    <scope>NUCLEOTIDE SEQUENCE [LARGE SCALE GENOMIC DNA]</scope>
    <source>
        <strain evidence="5">ISS141</strain>
    </source>
</reference>
<evidence type="ECO:0000256" key="3">
    <source>
        <dbReference type="SAM" id="SignalP"/>
    </source>
</evidence>
<dbReference type="Gene3D" id="2.40.10.10">
    <property type="entry name" value="Trypsin-like serine proteases"/>
    <property type="match status" value="4"/>
</dbReference>
<gene>
    <name evidence="5" type="ORF">T4E_4833</name>
</gene>
<comment type="caution">
    <text evidence="5">The sequence shown here is derived from an EMBL/GenBank/DDBJ whole genome shotgun (WGS) entry which is preliminary data.</text>
</comment>
<keyword evidence="3" id="KW-0732">Signal</keyword>
<feature type="signal peptide" evidence="3">
    <location>
        <begin position="1"/>
        <end position="19"/>
    </location>
</feature>
<sequence length="965" mass="107931">MNKLAFLLLISILQISVTAYWDCGNQHQRKLEATVLSKEYNALPAEEASWLVTVEADNRACIGYLVGKRAMPTSAVDVVLSTKDCVGSTSYKKIKIRNPRKNNINPSVIKVKSVKTHPLVKGILMIKLKKPLVILGNWLPICVYQMKRMKDHCAVITSAVHKGKNMKEVKLYKPILVDSAECKKEIPDFDESTEFCVEGVPSGNDNVADGYICVADRIWQLYGLRKQQSSSSKYTVFYDVQKTGFDTVDDWKCGTAAIDDLRKFRNYEKTDYVPIDAAPWMVAIYVQGKNGEFCTGMLVNGQKHKSGSREVYTMSSCVSEKTKSSDIMVSYKIGPMTYANMSVASIERFSNKPAVVLLKLKHPIMISLYARPICMIKDEYHFSTYSCELLSLTYKDGDFKAKANVYDSGEMHYKCVNEFSSKYVGSGNFCAKDLDKDINSDHTSSGRMIICGGKGNHGGRLFLAGIQHLKQGNLGTYTMINIDTSMNKLAFLLLISILQISVTAYWDCGNQHQRKLEATVLSKEYNALPAEEASWLVTVEADNRACIGYLVGKRAMPTSAVDVVLSTKDCVGSTSYKKIKIRNPRKNNINPSVIKVKSVKTHPLVKGILMIKLKKPLVILGNWLPICVYQMKRMKDHCAVITSAVHKGKNMKEVKLYKPILVDSAECKKEIPDFDESTEFCVEGVPSGNDNVADGYICVADRIWQLYGLRKQQSSSSKYTVFYDVQKTGFDTVDDWKCGTAAIDDLRKFRNYEKTDYVPIDAAPWMVAIYVQGKSGKFCTGMLVNGQKHKSGSREVYTMSSCVSEKTKSSDIMVSYKIGPMTYANMSVASIERFSNKPAVVSLKLKQPISTSLYARPICLAKDEYVFSPSSCNLLSIIYKDGDFKVKANFYDSWQMRDTCANKFSDKYVESGDFCAKDLDKDADNAQTSSGNMIICAGKTNYESRWLLAGVQHLKQGNLGTYTLM</sequence>
<name>A0A0V0XNX2_TRIPS</name>
<dbReference type="AlphaFoldDB" id="A0A0V0XNX2"/>
<evidence type="ECO:0000313" key="5">
    <source>
        <dbReference type="EMBL" id="KRX89586.1"/>
    </source>
</evidence>
<dbReference type="InterPro" id="IPR009003">
    <property type="entry name" value="Peptidase_S1_PA"/>
</dbReference>
<organism evidence="5 6">
    <name type="scientific">Trichinella pseudospiralis</name>
    <name type="common">Parasitic roundworm</name>
    <dbReference type="NCBI Taxonomy" id="6337"/>
    <lineage>
        <taxon>Eukaryota</taxon>
        <taxon>Metazoa</taxon>
        <taxon>Ecdysozoa</taxon>
        <taxon>Nematoda</taxon>
        <taxon>Enoplea</taxon>
        <taxon>Dorylaimia</taxon>
        <taxon>Trichinellida</taxon>
        <taxon>Trichinellidae</taxon>
        <taxon>Trichinella</taxon>
    </lineage>
</organism>
<dbReference type="InterPro" id="IPR001254">
    <property type="entry name" value="Trypsin_dom"/>
</dbReference>
<keyword evidence="1" id="KW-1015">Disulfide bond</keyword>
<feature type="domain" description="Peptidase S1" evidence="4">
    <location>
        <begin position="275"/>
        <end position="470"/>
    </location>
</feature>